<evidence type="ECO:0000256" key="1">
    <source>
        <dbReference type="ARBA" id="ARBA00022723"/>
    </source>
</evidence>
<dbReference type="CDD" id="cd04216">
    <property type="entry name" value="Phytocyanin"/>
    <property type="match status" value="1"/>
</dbReference>
<dbReference type="PaxDb" id="3218-PP1S42_204V6.1"/>
<dbReference type="AlphaFoldDB" id="A0A2K1KAS3"/>
<keyword evidence="7" id="KW-1185">Reference proteome</keyword>
<reference evidence="5 7" key="2">
    <citation type="journal article" date="2018" name="Plant J.">
        <title>The Physcomitrella patens chromosome-scale assembly reveals moss genome structure and evolution.</title>
        <authorList>
            <person name="Lang D."/>
            <person name="Ullrich K.K."/>
            <person name="Murat F."/>
            <person name="Fuchs J."/>
            <person name="Jenkins J."/>
            <person name="Haas F.B."/>
            <person name="Piednoel M."/>
            <person name="Gundlach H."/>
            <person name="Van Bel M."/>
            <person name="Meyberg R."/>
            <person name="Vives C."/>
            <person name="Morata J."/>
            <person name="Symeonidi A."/>
            <person name="Hiss M."/>
            <person name="Muchero W."/>
            <person name="Kamisugi Y."/>
            <person name="Saleh O."/>
            <person name="Blanc G."/>
            <person name="Decker E.L."/>
            <person name="van Gessel N."/>
            <person name="Grimwood J."/>
            <person name="Hayes R.D."/>
            <person name="Graham S.W."/>
            <person name="Gunter L.E."/>
            <person name="McDaniel S.F."/>
            <person name="Hoernstein S.N.W."/>
            <person name="Larsson A."/>
            <person name="Li F.W."/>
            <person name="Perroud P.F."/>
            <person name="Phillips J."/>
            <person name="Ranjan P."/>
            <person name="Rokshar D.S."/>
            <person name="Rothfels C.J."/>
            <person name="Schneider L."/>
            <person name="Shu S."/>
            <person name="Stevenson D.W."/>
            <person name="Thummler F."/>
            <person name="Tillich M."/>
            <person name="Villarreal Aguilar J.C."/>
            <person name="Widiez T."/>
            <person name="Wong G.K."/>
            <person name="Wymore A."/>
            <person name="Zhang Y."/>
            <person name="Zimmer A.D."/>
            <person name="Quatrano R.S."/>
            <person name="Mayer K.F.X."/>
            <person name="Goodstein D."/>
            <person name="Casacuberta J.M."/>
            <person name="Vandepoele K."/>
            <person name="Reski R."/>
            <person name="Cuming A.C."/>
            <person name="Tuskan G.A."/>
            <person name="Maumus F."/>
            <person name="Salse J."/>
            <person name="Schmutz J."/>
            <person name="Rensing S.A."/>
        </authorList>
    </citation>
    <scope>NUCLEOTIDE SEQUENCE [LARGE SCALE GENOMIC DNA]</scope>
    <source>
        <strain evidence="6 7">cv. Gransden 2004</strain>
    </source>
</reference>
<dbReference type="InterPro" id="IPR008972">
    <property type="entry name" value="Cupredoxin"/>
</dbReference>
<evidence type="ECO:0000313" key="7">
    <source>
        <dbReference type="Proteomes" id="UP000006727"/>
    </source>
</evidence>
<keyword evidence="3" id="KW-0812">Transmembrane</keyword>
<dbReference type="GO" id="GO:0005886">
    <property type="term" value="C:plasma membrane"/>
    <property type="evidence" value="ECO:0000318"/>
    <property type="project" value="GO_Central"/>
</dbReference>
<keyword evidence="3" id="KW-0472">Membrane</keyword>
<dbReference type="PANTHER" id="PTHR33021:SF193">
    <property type="entry name" value="OS06G0218600 PROTEIN"/>
    <property type="match status" value="1"/>
</dbReference>
<gene>
    <name evidence="6" type="primary">LOC112284504</name>
    <name evidence="5" type="ORF">PHYPA_010061</name>
</gene>
<name>A0A2K1KAS3_PHYPA</name>
<dbReference type="SUPFAM" id="SSF49503">
    <property type="entry name" value="Cupredoxins"/>
    <property type="match status" value="1"/>
</dbReference>
<proteinExistence type="predicted"/>
<feature type="domain" description="Phytocyanin" evidence="4">
    <location>
        <begin position="48"/>
        <end position="151"/>
    </location>
</feature>
<evidence type="ECO:0000313" key="6">
    <source>
        <dbReference type="EnsemblPlants" id="Pp3c7_7010V3.1"/>
    </source>
</evidence>
<evidence type="ECO:0000256" key="3">
    <source>
        <dbReference type="SAM" id="Phobius"/>
    </source>
</evidence>
<evidence type="ECO:0000256" key="2">
    <source>
        <dbReference type="ARBA" id="ARBA00023180"/>
    </source>
</evidence>
<dbReference type="STRING" id="3218.A0A2K1KAS3"/>
<protein>
    <recommendedName>
        <fullName evidence="4">Phytocyanin domain-containing protein</fullName>
    </recommendedName>
</protein>
<dbReference type="FunFam" id="2.60.40.420:FF:000003">
    <property type="entry name" value="Blue copper"/>
    <property type="match status" value="1"/>
</dbReference>
<dbReference type="EnsemblPlants" id="Pp3c7_7010V3.1">
    <property type="protein sequence ID" value="Pp3c7_7010V3.1"/>
    <property type="gene ID" value="Pp3c7_7010"/>
</dbReference>
<dbReference type="GO" id="GO:0009055">
    <property type="term" value="F:electron transfer activity"/>
    <property type="evidence" value="ECO:0007669"/>
    <property type="project" value="InterPro"/>
</dbReference>
<dbReference type="Proteomes" id="UP000006727">
    <property type="component" value="Chromosome 7"/>
</dbReference>
<evidence type="ECO:0000313" key="5">
    <source>
        <dbReference type="EMBL" id="PNR50875.1"/>
    </source>
</evidence>
<keyword evidence="1" id="KW-0479">Metal-binding</keyword>
<feature type="transmembrane region" description="Helical" evidence="3">
    <location>
        <begin position="227"/>
        <end position="243"/>
    </location>
</feature>
<keyword evidence="3" id="KW-1133">Transmembrane helix</keyword>
<dbReference type="GO" id="GO:0046872">
    <property type="term" value="F:metal ion binding"/>
    <property type="evidence" value="ECO:0007669"/>
    <property type="project" value="UniProtKB-KW"/>
</dbReference>
<organism evidence="5">
    <name type="scientific">Physcomitrium patens</name>
    <name type="common">Spreading-leaved earth moss</name>
    <name type="synonym">Physcomitrella patens</name>
    <dbReference type="NCBI Taxonomy" id="3218"/>
    <lineage>
        <taxon>Eukaryota</taxon>
        <taxon>Viridiplantae</taxon>
        <taxon>Streptophyta</taxon>
        <taxon>Embryophyta</taxon>
        <taxon>Bryophyta</taxon>
        <taxon>Bryophytina</taxon>
        <taxon>Bryopsida</taxon>
        <taxon>Funariidae</taxon>
        <taxon>Funariales</taxon>
        <taxon>Funariaceae</taxon>
        <taxon>Physcomitrium</taxon>
    </lineage>
</organism>
<dbReference type="PROSITE" id="PS51485">
    <property type="entry name" value="PHYTOCYANIN"/>
    <property type="match status" value="1"/>
</dbReference>
<dbReference type="InterPro" id="IPR003245">
    <property type="entry name" value="Phytocyanin_dom"/>
</dbReference>
<dbReference type="Gramene" id="Pp3c7_7010V3.1">
    <property type="protein sequence ID" value="Pp3c7_7010V3.1"/>
    <property type="gene ID" value="Pp3c7_7010"/>
</dbReference>
<dbReference type="Pfam" id="PF02298">
    <property type="entry name" value="Cu_bind_like"/>
    <property type="match status" value="1"/>
</dbReference>
<sequence length="244" mass="25867">MEVAAAAAAATAVPRRIAMMGKPYGTMSKVASVVFMLIASMACAVTAKEFTVGDTTGWDFAPNSSFYNDWANGLKFVPGDKIVFKYIPSDHNVQEVTESDYVSCSSLNPLAEYESGNDIVTLPKPGTHYYICGFLGHCDQGGMRMKITVRGAYAPQSVHGGATSPTGDLPSPMTGMDPGLPSADTATVLPQGNHERALTPAAVPVTVPGHSAACSSRELAIFKRRRPFFILMGGAAAIFPLLWK</sequence>
<dbReference type="FunCoup" id="A0A2K1KAS3">
    <property type="interactions" value="5"/>
</dbReference>
<keyword evidence="2" id="KW-0325">Glycoprotein</keyword>
<accession>A0A2K1KAS3</accession>
<reference evidence="6" key="3">
    <citation type="submission" date="2020-12" db="UniProtKB">
        <authorList>
            <consortium name="EnsemblPlants"/>
        </authorList>
    </citation>
    <scope>IDENTIFICATION</scope>
</reference>
<dbReference type="InterPro" id="IPR039391">
    <property type="entry name" value="Phytocyanin-like"/>
</dbReference>
<dbReference type="PANTHER" id="PTHR33021">
    <property type="entry name" value="BLUE COPPER PROTEIN"/>
    <property type="match status" value="1"/>
</dbReference>
<dbReference type="Gene3D" id="2.60.40.420">
    <property type="entry name" value="Cupredoxins - blue copper proteins"/>
    <property type="match status" value="1"/>
</dbReference>
<dbReference type="EMBL" id="ABEU02000007">
    <property type="protein sequence ID" value="PNR50875.1"/>
    <property type="molecule type" value="Genomic_DNA"/>
</dbReference>
<reference evidence="5 7" key="1">
    <citation type="journal article" date="2008" name="Science">
        <title>The Physcomitrella genome reveals evolutionary insights into the conquest of land by plants.</title>
        <authorList>
            <person name="Rensing S."/>
            <person name="Lang D."/>
            <person name="Zimmer A."/>
            <person name="Terry A."/>
            <person name="Salamov A."/>
            <person name="Shapiro H."/>
            <person name="Nishiyama T."/>
            <person name="Perroud P.-F."/>
            <person name="Lindquist E."/>
            <person name="Kamisugi Y."/>
            <person name="Tanahashi T."/>
            <person name="Sakakibara K."/>
            <person name="Fujita T."/>
            <person name="Oishi K."/>
            <person name="Shin-I T."/>
            <person name="Kuroki Y."/>
            <person name="Toyoda A."/>
            <person name="Suzuki Y."/>
            <person name="Hashimoto A."/>
            <person name="Yamaguchi K."/>
            <person name="Sugano A."/>
            <person name="Kohara Y."/>
            <person name="Fujiyama A."/>
            <person name="Anterola A."/>
            <person name="Aoki S."/>
            <person name="Ashton N."/>
            <person name="Barbazuk W.B."/>
            <person name="Barker E."/>
            <person name="Bennetzen J."/>
            <person name="Bezanilla M."/>
            <person name="Blankenship R."/>
            <person name="Cho S.H."/>
            <person name="Dutcher S."/>
            <person name="Estelle M."/>
            <person name="Fawcett J.A."/>
            <person name="Gundlach H."/>
            <person name="Hanada K."/>
            <person name="Heyl A."/>
            <person name="Hicks K.A."/>
            <person name="Hugh J."/>
            <person name="Lohr M."/>
            <person name="Mayer K."/>
            <person name="Melkozernov A."/>
            <person name="Murata T."/>
            <person name="Nelson D."/>
            <person name="Pils B."/>
            <person name="Prigge M."/>
            <person name="Reiss B."/>
            <person name="Renner T."/>
            <person name="Rombauts S."/>
            <person name="Rushton P."/>
            <person name="Sanderfoot A."/>
            <person name="Schween G."/>
            <person name="Shiu S.-H."/>
            <person name="Stueber K."/>
            <person name="Theodoulou F.L."/>
            <person name="Tu H."/>
            <person name="Van de Peer Y."/>
            <person name="Verrier P.J."/>
            <person name="Waters E."/>
            <person name="Wood A."/>
            <person name="Yang L."/>
            <person name="Cove D."/>
            <person name="Cuming A."/>
            <person name="Hasebe M."/>
            <person name="Lucas S."/>
            <person name="Mishler D.B."/>
            <person name="Reski R."/>
            <person name="Grigoriev I."/>
            <person name="Quatrano R.S."/>
            <person name="Boore J.L."/>
        </authorList>
    </citation>
    <scope>NUCLEOTIDE SEQUENCE [LARGE SCALE GENOMIC DNA]</scope>
    <source>
        <strain evidence="6 7">cv. Gransden 2004</strain>
    </source>
</reference>
<evidence type="ECO:0000259" key="4">
    <source>
        <dbReference type="PROSITE" id="PS51485"/>
    </source>
</evidence>